<sequence>MAVSTTALNDAASLDEYYTKDIVTIYGSVVAKNNVPEKVAFVVAKLKEAGAVVLGETTAAEWSSNNLEHDVGALSGGSGAALGANFAVLADTPGPMVRTVTGCALMLDCMVGFDPGNDFTGFAATAAAIGLPRGGSYAAHLEDRPPKIKKANIGIVRHRLDRDSEPYCKAVNTLLSSAKEKLRTAGTEFVDVHIDNLDGSQDLPPALPCKHQRFPGREIAPTPGSRRHPDREDRGKVIS</sequence>
<gene>
    <name evidence="3" type="ORF">SUNI508_01681</name>
</gene>
<reference evidence="3 4" key="1">
    <citation type="journal article" date="2024" name="J. Plant Pathol.">
        <title>Sequence and assembly of the genome of Seiridium unicorne, isolate CBS 538.82, causal agent of cypress canker disease.</title>
        <authorList>
            <person name="Scali E."/>
            <person name="Rocca G.D."/>
            <person name="Danti R."/>
            <person name="Garbelotto M."/>
            <person name="Barberini S."/>
            <person name="Baroncelli R."/>
            <person name="Emiliani G."/>
        </authorList>
    </citation>
    <scope>NUCLEOTIDE SEQUENCE [LARGE SCALE GENOMIC DNA]</scope>
    <source>
        <strain evidence="3 4">BM-138-508</strain>
    </source>
</reference>
<dbReference type="EMBL" id="JARVKF010000407">
    <property type="protein sequence ID" value="KAK9416264.1"/>
    <property type="molecule type" value="Genomic_DNA"/>
</dbReference>
<comment type="caution">
    <text evidence="3">The sequence shown here is derived from an EMBL/GenBank/DDBJ whole genome shotgun (WGS) entry which is preliminary data.</text>
</comment>
<keyword evidence="4" id="KW-1185">Reference proteome</keyword>
<evidence type="ECO:0000259" key="2">
    <source>
        <dbReference type="Pfam" id="PF01425"/>
    </source>
</evidence>
<proteinExistence type="predicted"/>
<dbReference type="InterPro" id="IPR023631">
    <property type="entry name" value="Amidase_dom"/>
</dbReference>
<dbReference type="Proteomes" id="UP001408356">
    <property type="component" value="Unassembled WGS sequence"/>
</dbReference>
<dbReference type="SUPFAM" id="SSF75304">
    <property type="entry name" value="Amidase signature (AS) enzymes"/>
    <property type="match status" value="1"/>
</dbReference>
<feature type="compositionally biased region" description="Basic and acidic residues" evidence="1">
    <location>
        <begin position="227"/>
        <end position="239"/>
    </location>
</feature>
<protein>
    <submittedName>
        <fullName evidence="3">Amidase</fullName>
    </submittedName>
</protein>
<organism evidence="3 4">
    <name type="scientific">Seiridium unicorne</name>
    <dbReference type="NCBI Taxonomy" id="138068"/>
    <lineage>
        <taxon>Eukaryota</taxon>
        <taxon>Fungi</taxon>
        <taxon>Dikarya</taxon>
        <taxon>Ascomycota</taxon>
        <taxon>Pezizomycotina</taxon>
        <taxon>Sordariomycetes</taxon>
        <taxon>Xylariomycetidae</taxon>
        <taxon>Amphisphaeriales</taxon>
        <taxon>Sporocadaceae</taxon>
        <taxon>Seiridium</taxon>
    </lineage>
</organism>
<feature type="region of interest" description="Disordered" evidence="1">
    <location>
        <begin position="201"/>
        <end position="239"/>
    </location>
</feature>
<accession>A0ABR2UPL5</accession>
<dbReference type="Pfam" id="PF01425">
    <property type="entry name" value="Amidase"/>
    <property type="match status" value="1"/>
</dbReference>
<evidence type="ECO:0000256" key="1">
    <source>
        <dbReference type="SAM" id="MobiDB-lite"/>
    </source>
</evidence>
<name>A0ABR2UPL5_9PEZI</name>
<evidence type="ECO:0000313" key="4">
    <source>
        <dbReference type="Proteomes" id="UP001408356"/>
    </source>
</evidence>
<feature type="domain" description="Amidase" evidence="2">
    <location>
        <begin position="15"/>
        <end position="90"/>
    </location>
</feature>
<dbReference type="PANTHER" id="PTHR42678:SF34">
    <property type="entry name" value="OS04G0183300 PROTEIN"/>
    <property type="match status" value="1"/>
</dbReference>
<dbReference type="InterPro" id="IPR036928">
    <property type="entry name" value="AS_sf"/>
</dbReference>
<dbReference type="Gene3D" id="3.90.1300.10">
    <property type="entry name" value="Amidase signature (AS) domain"/>
    <property type="match status" value="2"/>
</dbReference>
<evidence type="ECO:0000313" key="3">
    <source>
        <dbReference type="EMBL" id="KAK9416264.1"/>
    </source>
</evidence>
<dbReference type="PANTHER" id="PTHR42678">
    <property type="entry name" value="AMIDASE"/>
    <property type="match status" value="1"/>
</dbReference>